<dbReference type="GO" id="GO:0046961">
    <property type="term" value="F:proton-transporting ATPase activity, rotational mechanism"/>
    <property type="evidence" value="ECO:0007669"/>
    <property type="project" value="InterPro"/>
</dbReference>
<dbReference type="GO" id="GO:0033179">
    <property type="term" value="C:proton-transporting V-type ATPase, V0 domain"/>
    <property type="evidence" value="ECO:0007669"/>
    <property type="project" value="InterPro"/>
</dbReference>
<dbReference type="InterPro" id="IPR016727">
    <property type="entry name" value="ATPase_V0-cplx_dsu"/>
</dbReference>
<dbReference type="Ensembl" id="ENSPMRT00000011047.1">
    <property type="protein sequence ID" value="ENSPMRP00000010373.1"/>
    <property type="gene ID" value="ENSPMRG00000006896.1"/>
</dbReference>
<keyword evidence="2" id="KW-1185">Reference proteome</keyword>
<accession>A0A670IF77</accession>
<dbReference type="AlphaFoldDB" id="A0A670IF77"/>
<reference evidence="1 2" key="1">
    <citation type="journal article" date="2019" name="Proc. Natl. Acad. Sci. U.S.A.">
        <title>Regulatory changes in pterin and carotenoid genes underlie balanced color polymorphisms in the wall lizard.</title>
        <authorList>
            <person name="Andrade P."/>
            <person name="Pinho C."/>
            <person name="Perez I de Lanuza G."/>
            <person name="Afonso S."/>
            <person name="Brejcha J."/>
            <person name="Rubin C.J."/>
            <person name="Wallerman O."/>
            <person name="Pereira P."/>
            <person name="Sabatino S.J."/>
            <person name="Bellati A."/>
            <person name="Pellitteri-Rosa D."/>
            <person name="Bosakova Z."/>
            <person name="Bunikis I."/>
            <person name="Carretero M.A."/>
            <person name="Feiner N."/>
            <person name="Marsik P."/>
            <person name="Pauperio F."/>
            <person name="Salvi D."/>
            <person name="Soler L."/>
            <person name="While G.M."/>
            <person name="Uller T."/>
            <person name="Font E."/>
            <person name="Andersson L."/>
            <person name="Carneiro M."/>
        </authorList>
    </citation>
    <scope>NUCLEOTIDE SEQUENCE</scope>
</reference>
<proteinExistence type="predicted"/>
<protein>
    <submittedName>
        <fullName evidence="1">Uncharacterized protein</fullName>
    </submittedName>
</protein>
<organism evidence="1 2">
    <name type="scientific">Podarcis muralis</name>
    <name type="common">Wall lizard</name>
    <name type="synonym">Lacerta muralis</name>
    <dbReference type="NCBI Taxonomy" id="64176"/>
    <lineage>
        <taxon>Eukaryota</taxon>
        <taxon>Metazoa</taxon>
        <taxon>Chordata</taxon>
        <taxon>Craniata</taxon>
        <taxon>Vertebrata</taxon>
        <taxon>Euteleostomi</taxon>
        <taxon>Lepidosauria</taxon>
        <taxon>Squamata</taxon>
        <taxon>Bifurcata</taxon>
        <taxon>Unidentata</taxon>
        <taxon>Episquamata</taxon>
        <taxon>Laterata</taxon>
        <taxon>Lacertibaenia</taxon>
        <taxon>Lacertidae</taxon>
        <taxon>Podarcis</taxon>
    </lineage>
</organism>
<reference evidence="1" key="3">
    <citation type="submission" date="2025-09" db="UniProtKB">
        <authorList>
            <consortium name="Ensembl"/>
        </authorList>
    </citation>
    <scope>IDENTIFICATION</scope>
</reference>
<dbReference type="Proteomes" id="UP000472272">
    <property type="component" value="Chromosome 7"/>
</dbReference>
<evidence type="ECO:0000313" key="1">
    <source>
        <dbReference type="Ensembl" id="ENSPMRP00000010373.1"/>
    </source>
</evidence>
<dbReference type="InterPro" id="IPR036079">
    <property type="entry name" value="ATPase_csu/dsu_sf"/>
</dbReference>
<reference evidence="1" key="2">
    <citation type="submission" date="2025-08" db="UniProtKB">
        <authorList>
            <consortium name="Ensembl"/>
        </authorList>
    </citation>
    <scope>IDENTIFICATION</scope>
</reference>
<sequence length="65" mass="7270">MLSFTPRVASVFFNVDHGYLEGLVRGFKCGILTASDYVNLAQCETLEETHVVRSTTHIKKGTLMH</sequence>
<dbReference type="GeneTree" id="ENSGT00950000185355"/>
<dbReference type="SUPFAM" id="SSF103486">
    <property type="entry name" value="V-type ATP synthase subunit C"/>
    <property type="match status" value="1"/>
</dbReference>
<name>A0A670IF77_PODMU</name>
<dbReference type="PANTHER" id="PTHR11028">
    <property type="entry name" value="VACUOLAR ATP SYNTHASE SUBUNIT AC39"/>
    <property type="match status" value="1"/>
</dbReference>
<evidence type="ECO:0000313" key="2">
    <source>
        <dbReference type="Proteomes" id="UP000472272"/>
    </source>
</evidence>